<dbReference type="PANTHER" id="PTHR35118:SF2">
    <property type="entry name" value="PROTEIN KINASE DOMAIN-CONTAINING PROTEIN"/>
    <property type="match status" value="1"/>
</dbReference>
<proteinExistence type="predicted"/>
<reference evidence="1" key="1">
    <citation type="submission" date="2023-07" db="EMBL/GenBank/DDBJ databases">
        <title>draft genome sequence of fig (Ficus carica).</title>
        <authorList>
            <person name="Takahashi T."/>
            <person name="Nishimura K."/>
        </authorList>
    </citation>
    <scope>NUCLEOTIDE SEQUENCE</scope>
</reference>
<evidence type="ECO:0000313" key="1">
    <source>
        <dbReference type="EMBL" id="GMN27031.1"/>
    </source>
</evidence>
<organism evidence="1 2">
    <name type="scientific">Ficus carica</name>
    <name type="common">Common fig</name>
    <dbReference type="NCBI Taxonomy" id="3494"/>
    <lineage>
        <taxon>Eukaryota</taxon>
        <taxon>Viridiplantae</taxon>
        <taxon>Streptophyta</taxon>
        <taxon>Embryophyta</taxon>
        <taxon>Tracheophyta</taxon>
        <taxon>Spermatophyta</taxon>
        <taxon>Magnoliopsida</taxon>
        <taxon>eudicotyledons</taxon>
        <taxon>Gunneridae</taxon>
        <taxon>Pentapetalae</taxon>
        <taxon>rosids</taxon>
        <taxon>fabids</taxon>
        <taxon>Rosales</taxon>
        <taxon>Moraceae</taxon>
        <taxon>Ficeae</taxon>
        <taxon>Ficus</taxon>
    </lineage>
</organism>
<evidence type="ECO:0000313" key="2">
    <source>
        <dbReference type="Proteomes" id="UP001187192"/>
    </source>
</evidence>
<dbReference type="AlphaFoldDB" id="A0AA87ZGH3"/>
<dbReference type="InterPro" id="IPR011009">
    <property type="entry name" value="Kinase-like_dom_sf"/>
</dbReference>
<dbReference type="Proteomes" id="UP001187192">
    <property type="component" value="Unassembled WGS sequence"/>
</dbReference>
<name>A0AA87ZGH3_FICCA</name>
<dbReference type="PANTHER" id="PTHR35118">
    <property type="entry name" value="KINASE FAMILY PROTEIN"/>
    <property type="match status" value="1"/>
</dbReference>
<protein>
    <submittedName>
        <fullName evidence="1">Uncharacterized protein</fullName>
    </submittedName>
</protein>
<dbReference type="SUPFAM" id="SSF56112">
    <property type="entry name" value="Protein kinase-like (PK-like)"/>
    <property type="match status" value="1"/>
</dbReference>
<gene>
    <name evidence="1" type="ORF">TIFTF001_001523</name>
</gene>
<dbReference type="EMBL" id="BTGU01000001">
    <property type="protein sequence ID" value="GMN27031.1"/>
    <property type="molecule type" value="Genomic_DNA"/>
</dbReference>
<keyword evidence="2" id="KW-1185">Reference proteome</keyword>
<dbReference type="Gene3D" id="1.10.510.10">
    <property type="entry name" value="Transferase(Phosphotransferase) domain 1"/>
    <property type="match status" value="1"/>
</dbReference>
<accession>A0AA87ZGH3</accession>
<sequence length="840" mass="93907">MWLWLWNVGMWGMWEEEGDNHSLGHTHTQLSLSLVFDLSLTPPPPPNFLLRLTVWAFHFLTMNSGSQHQHTNDLDSPFPGPSLSASFSNFTSGVPLNDLDLSSGQSLDGSFRKSNSVISAHSISTASVSSKFPHSSRRVFKGLKDYGKKLVDLGTFTQNLDEWVLEKICTGCSDAEELFSSPFMIDELCKLDMALEGVLLQQLLRMPCSPYTNDDLIEDECLAVEDFLHAIANGLWRTFWHKRGPLPFFLSCPRYPGSKFYTIEKAISKGRLRELCGFALMSRLGSDPQVRWDQVMEFVLFKQDILSGNELKLSSGVVCEALFYGFHILISRYLSKTSSVDSNSVFLLVLDSRYGGVMRFGGDLRKLELNSTNPYQCVAEWIKNYAEIRVSPVDLIWNKLGNPNWGDLGTLQLLLATMYSIAQWNGPPRKSIASLASDHSLRLQKRWMECRLVENENALVPSQLYQQGEIVEVDQDNSLVLGKKGLRLKLKQGEMLLLEDQQNGQKTFQIQESMIGGNYFLYSAVCFDYPMKLLALYVGAHPSRLEPSWEEMSLWYQVQRQTKVLNMFKQLQQGSPNKYLPEIVASGRVLHSGPCKKQTPGGRCDHPWCGTPILVTSPVGEPLSSIIVRDGCLSPEEAVRCCRDCLAALRSAAMANVQHGDICPENIIRVVDVPCAARKSFLYVPISWGHAVLEDRDSPAINLQFSSSHALQHGKLCPSSDAESLVYLILFACGGSTEQQESIESALQWRERMWAKRLIQQKLGEVSAILKAFADYVDSLCGTPYPVDYDIWLKRLSRAVDDGSAEAEADNRGKKMIEEVAITLALEDVAESSGTSGVGC</sequence>
<comment type="caution">
    <text evidence="1">The sequence shown here is derived from an EMBL/GenBank/DDBJ whole genome shotgun (WGS) entry which is preliminary data.</text>
</comment>